<dbReference type="AlphaFoldDB" id="A0AAD5YTV8"/>
<accession>A0AAD5YTV8</accession>
<keyword evidence="2" id="KW-1185">Reference proteome</keyword>
<proteinExistence type="predicted"/>
<comment type="caution">
    <text evidence="1">The sequence shown here is derived from an EMBL/GenBank/DDBJ whole genome shotgun (WGS) entry which is preliminary data.</text>
</comment>
<evidence type="ECO:0000313" key="1">
    <source>
        <dbReference type="EMBL" id="KAJ3567688.1"/>
    </source>
</evidence>
<protein>
    <submittedName>
        <fullName evidence="1">Uncharacterized protein</fullName>
    </submittedName>
</protein>
<organism evidence="1 2">
    <name type="scientific">Leucocoprinus birnbaumii</name>
    <dbReference type="NCBI Taxonomy" id="56174"/>
    <lineage>
        <taxon>Eukaryota</taxon>
        <taxon>Fungi</taxon>
        <taxon>Dikarya</taxon>
        <taxon>Basidiomycota</taxon>
        <taxon>Agaricomycotina</taxon>
        <taxon>Agaricomycetes</taxon>
        <taxon>Agaricomycetidae</taxon>
        <taxon>Agaricales</taxon>
        <taxon>Agaricineae</taxon>
        <taxon>Agaricaceae</taxon>
        <taxon>Leucocoprinus</taxon>
    </lineage>
</organism>
<gene>
    <name evidence="1" type="ORF">NP233_g6200</name>
</gene>
<sequence>MHDYSPSSLENEFGTGRTHSNTELQYLVSYPASFKAILTDRAPTFSLVPPRSGSSNPTTDATILLLEVQKENNTEDACKNHRQVMIAVNFIMNDDHRRIWIYVRPEILVKPSLPFLFAREDEIGFDPTIHHIVDEDNKTRYIYQVDPEHVANETKGKNIDRNLYAHLTSIECR</sequence>
<reference evidence="1" key="1">
    <citation type="submission" date="2022-07" db="EMBL/GenBank/DDBJ databases">
        <title>Genome Sequence of Leucocoprinus birnbaumii.</title>
        <authorList>
            <person name="Buettner E."/>
        </authorList>
    </citation>
    <scope>NUCLEOTIDE SEQUENCE</scope>
    <source>
        <strain evidence="1">VT141</strain>
    </source>
</reference>
<evidence type="ECO:0000313" key="2">
    <source>
        <dbReference type="Proteomes" id="UP001213000"/>
    </source>
</evidence>
<name>A0AAD5YTV8_9AGAR</name>
<dbReference type="EMBL" id="JANIEX010000395">
    <property type="protein sequence ID" value="KAJ3567688.1"/>
    <property type="molecule type" value="Genomic_DNA"/>
</dbReference>
<dbReference type="Proteomes" id="UP001213000">
    <property type="component" value="Unassembled WGS sequence"/>
</dbReference>